<dbReference type="SUPFAM" id="SSF50978">
    <property type="entry name" value="WD40 repeat-like"/>
    <property type="match status" value="1"/>
</dbReference>
<evidence type="ECO:0000313" key="9">
    <source>
        <dbReference type="Proteomes" id="UP000007148"/>
    </source>
</evidence>
<dbReference type="eggNOG" id="KOG2055">
    <property type="taxonomic scope" value="Eukaryota"/>
</dbReference>
<dbReference type="OrthoDB" id="1935146at2759"/>
<evidence type="ECO:0000256" key="7">
    <source>
        <dbReference type="SAM" id="MobiDB-lite"/>
    </source>
</evidence>
<dbReference type="OMA" id="KIRMWEI"/>
<comment type="similarity">
    <text evidence="6">Belongs to the WD repeat UTP18 family.</text>
</comment>
<feature type="region of interest" description="Disordered" evidence="7">
    <location>
        <begin position="1"/>
        <end position="30"/>
    </location>
</feature>
<evidence type="ECO:0000256" key="2">
    <source>
        <dbReference type="ARBA" id="ARBA00022552"/>
    </source>
</evidence>
<dbReference type="InterPro" id="IPR015943">
    <property type="entry name" value="WD40/YVTN_repeat-like_dom_sf"/>
</dbReference>
<dbReference type="HOGENOM" id="CLU_011055_2_0_1"/>
<dbReference type="InterPro" id="IPR001680">
    <property type="entry name" value="WD40_rpt"/>
</dbReference>
<evidence type="ECO:0000313" key="8">
    <source>
        <dbReference type="EMBL" id="CCA75067.1"/>
    </source>
</evidence>
<comment type="subcellular location">
    <subcellularLocation>
        <location evidence="1">Nucleus</location>
        <location evidence="1">Nucleolus</location>
    </subcellularLocation>
</comment>
<reference evidence="8 9" key="1">
    <citation type="journal article" date="2011" name="PLoS Pathog.">
        <title>Endophytic Life Strategies Decoded by Genome and Transcriptome Analyses of the Mutualistic Root Symbiont Piriformospora indica.</title>
        <authorList>
            <person name="Zuccaro A."/>
            <person name="Lahrmann U."/>
            <person name="Guldener U."/>
            <person name="Langen G."/>
            <person name="Pfiffi S."/>
            <person name="Biedenkopf D."/>
            <person name="Wong P."/>
            <person name="Samans B."/>
            <person name="Grimm C."/>
            <person name="Basiewicz M."/>
            <person name="Murat C."/>
            <person name="Martin F."/>
            <person name="Kogel K.H."/>
        </authorList>
    </citation>
    <scope>NUCLEOTIDE SEQUENCE [LARGE SCALE GENOMIC DNA]</scope>
    <source>
        <strain evidence="8 9">DSM 11827</strain>
    </source>
</reference>
<organism evidence="8 9">
    <name type="scientific">Serendipita indica (strain DSM 11827)</name>
    <name type="common">Root endophyte fungus</name>
    <name type="synonym">Piriformospora indica</name>
    <dbReference type="NCBI Taxonomy" id="1109443"/>
    <lineage>
        <taxon>Eukaryota</taxon>
        <taxon>Fungi</taxon>
        <taxon>Dikarya</taxon>
        <taxon>Basidiomycota</taxon>
        <taxon>Agaricomycotina</taxon>
        <taxon>Agaricomycetes</taxon>
        <taxon>Sebacinales</taxon>
        <taxon>Serendipitaceae</taxon>
        <taxon>Serendipita</taxon>
    </lineage>
</organism>
<evidence type="ECO:0000256" key="3">
    <source>
        <dbReference type="ARBA" id="ARBA00022574"/>
    </source>
</evidence>
<dbReference type="FunCoup" id="G4TUS4">
    <property type="interactions" value="661"/>
</dbReference>
<dbReference type="InParanoid" id="G4TUS4"/>
<evidence type="ECO:0000256" key="6">
    <source>
        <dbReference type="ARBA" id="ARBA00025767"/>
    </source>
</evidence>
<feature type="compositionally biased region" description="Basic and acidic residues" evidence="7">
    <location>
        <begin position="93"/>
        <end position="111"/>
    </location>
</feature>
<feature type="region of interest" description="Disordered" evidence="7">
    <location>
        <begin position="69"/>
        <end position="127"/>
    </location>
</feature>
<dbReference type="AlphaFoldDB" id="G4TUS4"/>
<dbReference type="STRING" id="1109443.G4TUS4"/>
<feature type="compositionally biased region" description="Acidic residues" evidence="7">
    <location>
        <begin position="82"/>
        <end position="92"/>
    </location>
</feature>
<dbReference type="InterPro" id="IPR036322">
    <property type="entry name" value="WD40_repeat_dom_sf"/>
</dbReference>
<name>G4TUS4_SERID</name>
<dbReference type="PANTHER" id="PTHR18359">
    <property type="entry name" value="WD-REPEAT PROTEIN-RELATED"/>
    <property type="match status" value="1"/>
</dbReference>
<accession>G4TUS4</accession>
<dbReference type="SMART" id="SM00320">
    <property type="entry name" value="WD40"/>
    <property type="match status" value="5"/>
</dbReference>
<keyword evidence="4" id="KW-0677">Repeat</keyword>
<keyword evidence="9" id="KW-1185">Reference proteome</keyword>
<sequence>MSARKKVRRDDGTSSKKPVWIDDQDKDSEEEHLEDMLFGSKSFKQSHRLQDETTGLEHLEDSDLFFFDTGGVKSRSERNEESNDDSDSDDEMQSDRRSEAPVTPKTRDSLRPKANGPVWEDPDDQQLQISISSDRRLRKLRIDQSEDVITGSEYEQRLRQQFETINPLPEWAAKARRKRTRDEMEGHDGVIINSTTGGILSTGIKSLEKGSLEVERLRDANQASPTEGDVKSIMFHPSPTVSLLLSAGGDRRLKLFTVDGHTNPLLQTVHIPSLPISSAVFHPSGSSILLTGPRPFFFNYDLQSGACTRSPRGLWGTFASKPDDVDKSLEINAFSPSGEVLAVAGRRGYVHLVDWTVGSPQVVASLKMNTPVKSLWWNTASSSNMELCSLGENSEVYVWDVRSRACQARWKDDGGYGATTIVGSPNNEYTAIGSKSGLVNVYDSRRSSEPKLLKAIGNLTTAISSLHFNHSSELLVMSSRLKKSQLRLVHLPSLTVFSNWPTSSTPVGKATATAFSHNSEYLAIGNSRGRVLLYGMRHFWNT</sequence>
<dbReference type="EMBL" id="CAFZ01000393">
    <property type="protein sequence ID" value="CCA75067.1"/>
    <property type="molecule type" value="Genomic_DNA"/>
</dbReference>
<keyword evidence="2" id="KW-0698">rRNA processing</keyword>
<dbReference type="GO" id="GO:0006364">
    <property type="term" value="P:rRNA processing"/>
    <property type="evidence" value="ECO:0007669"/>
    <property type="project" value="UniProtKB-KW"/>
</dbReference>
<keyword evidence="3" id="KW-0853">WD repeat</keyword>
<keyword evidence="5" id="KW-0539">Nucleus</keyword>
<evidence type="ECO:0000256" key="5">
    <source>
        <dbReference type="ARBA" id="ARBA00023242"/>
    </source>
</evidence>
<dbReference type="GO" id="GO:0034388">
    <property type="term" value="C:Pwp2p-containing subcomplex of 90S preribosome"/>
    <property type="evidence" value="ECO:0007669"/>
    <property type="project" value="TreeGrafter"/>
</dbReference>
<dbReference type="Gene3D" id="2.130.10.10">
    <property type="entry name" value="YVTN repeat-like/Quinoprotein amine dehydrogenase"/>
    <property type="match status" value="1"/>
</dbReference>
<evidence type="ECO:0000256" key="1">
    <source>
        <dbReference type="ARBA" id="ARBA00004604"/>
    </source>
</evidence>
<dbReference type="GO" id="GO:0032040">
    <property type="term" value="C:small-subunit processome"/>
    <property type="evidence" value="ECO:0007669"/>
    <property type="project" value="TreeGrafter"/>
</dbReference>
<evidence type="ECO:0000256" key="4">
    <source>
        <dbReference type="ARBA" id="ARBA00022737"/>
    </source>
</evidence>
<protein>
    <submittedName>
        <fullName evidence="8">Related to UTP18-Possible U3 snoRNP protein involved in maturation of pre-18S rRNA</fullName>
    </submittedName>
</protein>
<dbReference type="InterPro" id="IPR045161">
    <property type="entry name" value="Utp18"/>
</dbReference>
<gene>
    <name evidence="8" type="ORF">PIIN_09052</name>
</gene>
<dbReference type="PANTHER" id="PTHR18359:SF0">
    <property type="entry name" value="U3 SMALL NUCLEOLAR RNA-ASSOCIATED PROTEIN 18 HOMOLOG"/>
    <property type="match status" value="1"/>
</dbReference>
<comment type="caution">
    <text evidence="8">The sequence shown here is derived from an EMBL/GenBank/DDBJ whole genome shotgun (WGS) entry which is preliminary data.</text>
</comment>
<proteinExistence type="inferred from homology"/>
<dbReference type="Proteomes" id="UP000007148">
    <property type="component" value="Unassembled WGS sequence"/>
</dbReference>